<dbReference type="OrthoDB" id="9805134at2"/>
<dbReference type="KEGG" id="cgv:CGLAU_03405"/>
<dbReference type="PANTHER" id="PTHR30055">
    <property type="entry name" value="HTH-TYPE TRANSCRIPTIONAL REGULATOR RUTR"/>
    <property type="match status" value="1"/>
</dbReference>
<organism evidence="6 7">
    <name type="scientific">Corynebacterium glaucum</name>
    <dbReference type="NCBI Taxonomy" id="187491"/>
    <lineage>
        <taxon>Bacteria</taxon>
        <taxon>Bacillati</taxon>
        <taxon>Actinomycetota</taxon>
        <taxon>Actinomycetes</taxon>
        <taxon>Mycobacteriales</taxon>
        <taxon>Corynebacteriaceae</taxon>
        <taxon>Corynebacterium</taxon>
    </lineage>
</organism>
<dbReference type="PROSITE" id="PS01081">
    <property type="entry name" value="HTH_TETR_1"/>
    <property type="match status" value="1"/>
</dbReference>
<evidence type="ECO:0000256" key="2">
    <source>
        <dbReference type="ARBA" id="ARBA00023125"/>
    </source>
</evidence>
<feature type="domain" description="HTH tetR-type" evidence="5">
    <location>
        <begin position="10"/>
        <end position="70"/>
    </location>
</feature>
<evidence type="ECO:0000256" key="1">
    <source>
        <dbReference type="ARBA" id="ARBA00023015"/>
    </source>
</evidence>
<protein>
    <submittedName>
        <fullName evidence="6">Putative HTH-type transcriptional regulator TtgW</fullName>
    </submittedName>
</protein>
<evidence type="ECO:0000259" key="5">
    <source>
        <dbReference type="PROSITE" id="PS50977"/>
    </source>
</evidence>
<feature type="DNA-binding region" description="H-T-H motif" evidence="4">
    <location>
        <begin position="33"/>
        <end position="52"/>
    </location>
</feature>
<dbReference type="SUPFAM" id="SSF46689">
    <property type="entry name" value="Homeodomain-like"/>
    <property type="match status" value="1"/>
</dbReference>
<dbReference type="InterPro" id="IPR009057">
    <property type="entry name" value="Homeodomain-like_sf"/>
</dbReference>
<dbReference type="PRINTS" id="PR00455">
    <property type="entry name" value="HTHTETR"/>
</dbReference>
<dbReference type="InterPro" id="IPR001647">
    <property type="entry name" value="HTH_TetR"/>
</dbReference>
<sequence>MARSTAEETQRTRERVLQEAQAQFAARGYAGASLEEIATRASVTRGAVYHHFTNKSGLFQAVMGALQSQVAAEVRQAAENTGPDAEARLRAGCHAFVDAITEPSRLRILLVEAPSAVGWRAWREADAANSEVLLRGGLRECGVDAALIDAYVVQLSGAMNEAALWIADQRNSAESRTKSHRVLDAVLDSVQLACNGRE</sequence>
<keyword evidence="1" id="KW-0805">Transcription regulation</keyword>
<dbReference type="Proteomes" id="UP000217209">
    <property type="component" value="Chromosome"/>
</dbReference>
<evidence type="ECO:0000313" key="6">
    <source>
        <dbReference type="EMBL" id="AQQ14661.1"/>
    </source>
</evidence>
<dbReference type="GO" id="GO:0003700">
    <property type="term" value="F:DNA-binding transcription factor activity"/>
    <property type="evidence" value="ECO:0007669"/>
    <property type="project" value="TreeGrafter"/>
</dbReference>
<dbReference type="InterPro" id="IPR049484">
    <property type="entry name" value="Rv0078-like_C"/>
</dbReference>
<keyword evidence="7" id="KW-1185">Reference proteome</keyword>
<dbReference type="Gene3D" id="1.10.357.10">
    <property type="entry name" value="Tetracycline Repressor, domain 2"/>
    <property type="match status" value="1"/>
</dbReference>
<dbReference type="PROSITE" id="PS50977">
    <property type="entry name" value="HTH_TETR_2"/>
    <property type="match status" value="1"/>
</dbReference>
<keyword evidence="3" id="KW-0804">Transcription</keyword>
<dbReference type="Pfam" id="PF00440">
    <property type="entry name" value="TetR_N"/>
    <property type="match status" value="1"/>
</dbReference>
<gene>
    <name evidence="6" type="primary">ttgW1</name>
    <name evidence="6" type="ORF">CGLAU_03405</name>
</gene>
<dbReference type="AlphaFoldDB" id="A0A1Q2HV04"/>
<name>A0A1Q2HV04_9CORY</name>
<evidence type="ECO:0000256" key="3">
    <source>
        <dbReference type="ARBA" id="ARBA00023163"/>
    </source>
</evidence>
<dbReference type="InterPro" id="IPR023772">
    <property type="entry name" value="DNA-bd_HTH_TetR-type_CS"/>
</dbReference>
<reference evidence="6 7" key="1">
    <citation type="submission" date="2016-12" db="EMBL/GenBank/DDBJ databases">
        <authorList>
            <person name="Song W.-J."/>
            <person name="Kurnit D.M."/>
        </authorList>
    </citation>
    <scope>NUCLEOTIDE SEQUENCE [LARGE SCALE GENOMIC DNA]</scope>
    <source>
        <strain evidence="6 7">DSM 30827</strain>
    </source>
</reference>
<accession>A0A1Q2HV04</accession>
<dbReference type="RefSeq" id="WP_095661010.1">
    <property type="nucleotide sequence ID" value="NZ_CP019688.1"/>
</dbReference>
<dbReference type="Pfam" id="PF21351">
    <property type="entry name" value="TetR_C_41"/>
    <property type="match status" value="1"/>
</dbReference>
<evidence type="ECO:0000313" key="7">
    <source>
        <dbReference type="Proteomes" id="UP000217209"/>
    </source>
</evidence>
<dbReference type="EMBL" id="CP019688">
    <property type="protein sequence ID" value="AQQ14661.1"/>
    <property type="molecule type" value="Genomic_DNA"/>
</dbReference>
<evidence type="ECO:0000256" key="4">
    <source>
        <dbReference type="PROSITE-ProRule" id="PRU00335"/>
    </source>
</evidence>
<dbReference type="GO" id="GO:0000976">
    <property type="term" value="F:transcription cis-regulatory region binding"/>
    <property type="evidence" value="ECO:0007669"/>
    <property type="project" value="TreeGrafter"/>
</dbReference>
<keyword evidence="2 4" id="KW-0238">DNA-binding</keyword>
<proteinExistence type="predicted"/>
<dbReference type="PANTHER" id="PTHR30055:SF234">
    <property type="entry name" value="HTH-TYPE TRANSCRIPTIONAL REGULATOR BETI"/>
    <property type="match status" value="1"/>
</dbReference>
<dbReference type="InterPro" id="IPR050109">
    <property type="entry name" value="HTH-type_TetR-like_transc_reg"/>
</dbReference>